<feature type="repeat" description="WD" evidence="2">
    <location>
        <begin position="1401"/>
        <end position="1423"/>
    </location>
</feature>
<feature type="compositionally biased region" description="Polar residues" evidence="3">
    <location>
        <begin position="951"/>
        <end position="961"/>
    </location>
</feature>
<dbReference type="OrthoDB" id="10248252at2759"/>
<evidence type="ECO:0000313" key="5">
    <source>
        <dbReference type="EMBL" id="KAF7356308.1"/>
    </source>
</evidence>
<dbReference type="Proteomes" id="UP000620124">
    <property type="component" value="Unassembled WGS sequence"/>
</dbReference>
<dbReference type="SUPFAM" id="SSF50978">
    <property type="entry name" value="WD40 repeat-like"/>
    <property type="match status" value="1"/>
</dbReference>
<feature type="region of interest" description="Disordered" evidence="3">
    <location>
        <begin position="1"/>
        <end position="28"/>
    </location>
</feature>
<evidence type="ECO:0000313" key="6">
    <source>
        <dbReference type="Proteomes" id="UP000620124"/>
    </source>
</evidence>
<feature type="region of interest" description="Disordered" evidence="3">
    <location>
        <begin position="601"/>
        <end position="635"/>
    </location>
</feature>
<dbReference type="InterPro" id="IPR001680">
    <property type="entry name" value="WD40_rpt"/>
</dbReference>
<gene>
    <name evidence="5" type="ORF">MVEN_00963000</name>
</gene>
<dbReference type="GO" id="GO:0071008">
    <property type="term" value="C:U2-type post-mRNA release spliceosomal complex"/>
    <property type="evidence" value="ECO:0007669"/>
    <property type="project" value="TreeGrafter"/>
</dbReference>
<dbReference type="PANTHER" id="PTHR23329">
    <property type="entry name" value="TUFTELIN-INTERACTING PROTEIN 11-RELATED"/>
    <property type="match status" value="1"/>
</dbReference>
<dbReference type="InterPro" id="IPR036322">
    <property type="entry name" value="WD40_repeat_dom_sf"/>
</dbReference>
<dbReference type="Pfam" id="PF01585">
    <property type="entry name" value="G-patch"/>
    <property type="match status" value="1"/>
</dbReference>
<dbReference type="InterPro" id="IPR045211">
    <property type="entry name" value="TFP11/STIP/Ntr1"/>
</dbReference>
<dbReference type="GO" id="GO:0000390">
    <property type="term" value="P:spliceosomal complex disassembly"/>
    <property type="evidence" value="ECO:0007669"/>
    <property type="project" value="InterPro"/>
</dbReference>
<organism evidence="5 6">
    <name type="scientific">Mycena venus</name>
    <dbReference type="NCBI Taxonomy" id="2733690"/>
    <lineage>
        <taxon>Eukaryota</taxon>
        <taxon>Fungi</taxon>
        <taxon>Dikarya</taxon>
        <taxon>Basidiomycota</taxon>
        <taxon>Agaricomycotina</taxon>
        <taxon>Agaricomycetes</taxon>
        <taxon>Agaricomycetidae</taxon>
        <taxon>Agaricales</taxon>
        <taxon>Marasmiineae</taxon>
        <taxon>Mycenaceae</taxon>
        <taxon>Mycena</taxon>
    </lineage>
</organism>
<protein>
    <submittedName>
        <fullName evidence="5">Tuftelin-interacting protein 11</fullName>
    </submittedName>
</protein>
<feature type="compositionally biased region" description="Low complexity" evidence="3">
    <location>
        <begin position="864"/>
        <end position="878"/>
    </location>
</feature>
<accession>A0A8H7D2G8</accession>
<dbReference type="SMART" id="SM00443">
    <property type="entry name" value="G_patch"/>
    <property type="match status" value="1"/>
</dbReference>
<proteinExistence type="inferred from homology"/>
<evidence type="ECO:0000259" key="4">
    <source>
        <dbReference type="PROSITE" id="PS50174"/>
    </source>
</evidence>
<keyword evidence="2" id="KW-0853">WD repeat</keyword>
<dbReference type="PROSITE" id="PS50174">
    <property type="entry name" value="G_PATCH"/>
    <property type="match status" value="1"/>
</dbReference>
<feature type="domain" description="G-patch" evidence="4">
    <location>
        <begin position="88"/>
        <end position="138"/>
    </location>
</feature>
<dbReference type="PANTHER" id="PTHR23329:SF1">
    <property type="entry name" value="TUFTELIN-INTERACTING PROTEIN 11"/>
    <property type="match status" value="1"/>
</dbReference>
<evidence type="ECO:0000256" key="3">
    <source>
        <dbReference type="SAM" id="MobiDB-lite"/>
    </source>
</evidence>
<dbReference type="Gene3D" id="2.130.10.10">
    <property type="entry name" value="YVTN repeat-like/Quinoprotein amine dehydrogenase"/>
    <property type="match status" value="1"/>
</dbReference>
<feature type="compositionally biased region" description="Basic and acidic residues" evidence="3">
    <location>
        <begin position="907"/>
        <end position="924"/>
    </location>
</feature>
<dbReference type="InterPro" id="IPR000467">
    <property type="entry name" value="G_patch_dom"/>
</dbReference>
<evidence type="ECO:0000256" key="1">
    <source>
        <dbReference type="ARBA" id="ARBA00010900"/>
    </source>
</evidence>
<dbReference type="InterPro" id="IPR015943">
    <property type="entry name" value="WD40/YVTN_repeat-like_dom_sf"/>
</dbReference>
<dbReference type="EMBL" id="JACAZI010000007">
    <property type="protein sequence ID" value="KAF7356308.1"/>
    <property type="molecule type" value="Genomic_DNA"/>
</dbReference>
<name>A0A8H7D2G8_9AGAR</name>
<feature type="compositionally biased region" description="Basic and acidic residues" evidence="3">
    <location>
        <begin position="139"/>
        <end position="152"/>
    </location>
</feature>
<dbReference type="PROSITE" id="PS50082">
    <property type="entry name" value="WD_REPEATS_2"/>
    <property type="match status" value="1"/>
</dbReference>
<sequence>MDVDDAQGAGEDGWSEDVVEDGPSNATARFRLQVSDEPIFGASKGEIDSLPSSFGNRSKPSFVRDNSSLTRPATPLSASDQAHFNRIQGTVGTRLLAKMGWQPGTGLGAAGEHIVTPVQTKLRPQKMAEAPGVSRARRKAEEPGEKQSDVWKRPKKVKTKVEHKTYEQILAEAGRVYGFLTMFTAQGGSFTGGRVPEFLVAFERPDAHPLTKALDERRKWILHEAARLRKKWKKKQIIAGLQQVQLVANEIDSKSKGLASMYEISLEAFSPLFYKLVDQFWREFERYRLDEIVVAAIAPLVRYPRKFSLTRTNGTPRYAVWSLHGTLWMLRWVSFPPSEAGAALSESIAAGEKSAQTQVDVYGSKTVSVASLDIETPMTPFESLLWNVWLPKTPHPAVKPYEAWSSFLPSSIRDNLLDQLLLPKIKEVVVDWTPRRATVSLQSIVFPWLPHLGLRMEHVLGDAQRKVKSLLRSWSVSDDMPEDLATWHEVFDTAEWNAMLLKDVVPKLGACLREEFRINPREQIMTTLTNVLKWAGHYPPLHLLPDSRNRILPQMARLSFEEVAQWYLFWKGSFPQKVQNMAGVTLGFTRALQLMKKAIEPGPDASTRLPRPDFRAEQASASAPNTPERKGPRARRPEIAFRSIVEEFAASYNLLFIPTGRAYEISRMPLFKVGLAADGKGGILVYILDDAVWVAVGADGTYRAISLEDMVLLVRAIVQEYFISQSVQKLVIARAARLLSTTMLSVKPEPIDVDNPEAIDVDAFEDVKRPLRPVKTPLSPTPIVISDDEAEITEVATKLSRNTPTRSVSLHSNVEIAGNKRPLTNVVDLVSDEEIESKSIPPLSKGKQAASRAGSTSMKQPMPAASTSRATSSVTVRSVKSHLNDPGSSRRGKGPQIYGGPPSTIRQDTRVKPKKERPTPKIELEDSEGEYENSNILLNPFEHPPVNNSHLEAPTAPTQQLVDPRSTKKRRYVDISSGPLPYISMPSSSSEYYIWDFLREFKLVPHFPPRPRFFSKRPRLDEALDMDHYVKAHKFRRAGGSINGILQHDGRVIICSSTAGGNNTAETDPYNKPGTLISCATHLGYFALSKVIPHPAYIFFPDLDIIAYDPLNNILASSWADEYVRTWEFDPDDEVEPYSLRSSNKYVVRSRIASPHDLAFKPGASILAVGEQWVLPAAGTVESQSGSSRRLTIEDLSEDNGRGHSFDLVDRKNLDANVTGAIAWGSGLSSSLILALSEPAHPDTHHDGFHHAFDTEALRSAFKFDAPEAGDALCINPTGDTAALVTNDGVESYLRIYDIRNKNNMASQTIRLEPFASESHEVNSITFSPDSMYLALGRWVHLIILCSSCQEQALYSGDCSSEEFLYNFKHSDMRFSSQNQNFFGVVGVKWVQSRDARRLGLVTGGNDGCIRLWDPLRGSQESTILAQADSDIAHFTLGDRFNGEHELVVGDSDGAIYIMDGFVDM</sequence>
<keyword evidence="6" id="KW-1185">Reference proteome</keyword>
<reference evidence="5" key="1">
    <citation type="submission" date="2020-05" db="EMBL/GenBank/DDBJ databases">
        <title>Mycena genomes resolve the evolution of fungal bioluminescence.</title>
        <authorList>
            <person name="Tsai I.J."/>
        </authorList>
    </citation>
    <scope>NUCLEOTIDE SEQUENCE</scope>
    <source>
        <strain evidence="5">CCC161011</strain>
    </source>
</reference>
<feature type="region of interest" description="Disordered" evidence="3">
    <location>
        <begin position="51"/>
        <end position="77"/>
    </location>
</feature>
<feature type="region of interest" description="Disordered" evidence="3">
    <location>
        <begin position="838"/>
        <end position="930"/>
    </location>
</feature>
<evidence type="ECO:0000256" key="2">
    <source>
        <dbReference type="PROSITE-ProRule" id="PRU00221"/>
    </source>
</evidence>
<dbReference type="Pfam" id="PF07842">
    <property type="entry name" value="GCFC"/>
    <property type="match status" value="1"/>
</dbReference>
<feature type="region of interest" description="Disordered" evidence="3">
    <location>
        <begin position="124"/>
        <end position="156"/>
    </location>
</feature>
<feature type="region of interest" description="Disordered" evidence="3">
    <location>
        <begin position="951"/>
        <end position="970"/>
    </location>
</feature>
<dbReference type="InterPro" id="IPR022783">
    <property type="entry name" value="GCFC_dom"/>
</dbReference>
<comment type="similarity">
    <text evidence="1">Belongs to the TFP11/STIP family.</text>
</comment>
<dbReference type="GO" id="GO:0003676">
    <property type="term" value="F:nucleic acid binding"/>
    <property type="evidence" value="ECO:0007669"/>
    <property type="project" value="InterPro"/>
</dbReference>
<comment type="caution">
    <text evidence="5">The sequence shown here is derived from an EMBL/GenBank/DDBJ whole genome shotgun (WGS) entry which is preliminary data.</text>
</comment>